<keyword evidence="1" id="KW-0812">Transmembrane</keyword>
<name>A0A413EJZ7_BACOV</name>
<evidence type="ECO:0000313" key="3">
    <source>
        <dbReference type="Proteomes" id="UP000286031"/>
    </source>
</evidence>
<feature type="transmembrane region" description="Helical" evidence="1">
    <location>
        <begin position="73"/>
        <end position="95"/>
    </location>
</feature>
<accession>A0A413EJZ7</accession>
<keyword evidence="1" id="KW-1133">Transmembrane helix</keyword>
<evidence type="ECO:0000256" key="1">
    <source>
        <dbReference type="SAM" id="Phobius"/>
    </source>
</evidence>
<gene>
    <name evidence="2" type="ORF">DWV35_19070</name>
</gene>
<reference evidence="2 3" key="1">
    <citation type="submission" date="2018-08" db="EMBL/GenBank/DDBJ databases">
        <title>A genome reference for cultivated species of the human gut microbiota.</title>
        <authorList>
            <person name="Zou Y."/>
            <person name="Xue W."/>
            <person name="Luo G."/>
        </authorList>
    </citation>
    <scope>NUCLEOTIDE SEQUENCE [LARGE SCALE GENOMIC DNA]</scope>
    <source>
        <strain evidence="2 3">AF04-46</strain>
    </source>
</reference>
<dbReference type="EMBL" id="QSBI01000028">
    <property type="protein sequence ID" value="RGX07415.1"/>
    <property type="molecule type" value="Genomic_DNA"/>
</dbReference>
<comment type="caution">
    <text evidence="2">The sequence shown here is derived from an EMBL/GenBank/DDBJ whole genome shotgun (WGS) entry which is preliminary data.</text>
</comment>
<keyword evidence="1" id="KW-0472">Membrane</keyword>
<dbReference type="AlphaFoldDB" id="A0A413EJZ7"/>
<feature type="transmembrane region" description="Helical" evidence="1">
    <location>
        <begin position="43"/>
        <end position="67"/>
    </location>
</feature>
<evidence type="ECO:0000313" key="2">
    <source>
        <dbReference type="EMBL" id="RGX07415.1"/>
    </source>
</evidence>
<feature type="transmembrane region" description="Helical" evidence="1">
    <location>
        <begin position="107"/>
        <end position="126"/>
    </location>
</feature>
<dbReference type="Proteomes" id="UP000286031">
    <property type="component" value="Unassembled WGS sequence"/>
</dbReference>
<organism evidence="2 3">
    <name type="scientific">Bacteroides ovatus</name>
    <dbReference type="NCBI Taxonomy" id="28116"/>
    <lineage>
        <taxon>Bacteria</taxon>
        <taxon>Pseudomonadati</taxon>
        <taxon>Bacteroidota</taxon>
        <taxon>Bacteroidia</taxon>
        <taxon>Bacteroidales</taxon>
        <taxon>Bacteroidaceae</taxon>
        <taxon>Bacteroides</taxon>
    </lineage>
</organism>
<dbReference type="RefSeq" id="WP_049701760.1">
    <property type="nucleotide sequence ID" value="NZ_JBDMWX010000002.1"/>
</dbReference>
<proteinExistence type="predicted"/>
<sequence>MVATTIHLFMALALFLIQNWIGSKSYSRGYVKFSLLDDKDEALSFNFVIKVFGPIVYLIIMVAILQYFHCNQFLFNIINVVYYYILIRIITIFLYERSSIVNWWRIIFYYSSILTISSIICSKFINSVDNLLPDFSEIKNEIWLLIIIFLYQVGNRTEEILPKEPYETSRAYLPELKQRKKRYILKKYSHYKKEYWNIIDKISNQNIQINTTIIAILIFENFNRPPIIRFVERCLIKITKKEMTLGIMQVSSNRAISDTQSVVIGTENLCSKFRKNQKESETARFRLMIKHHCPDRKYIRQVLFITKCIIDNLDNRYDYSDLYSEIEHEFELYETI</sequence>
<protein>
    <submittedName>
        <fullName evidence="2">Uncharacterized protein</fullName>
    </submittedName>
</protein>
<feature type="transmembrane region" description="Helical" evidence="1">
    <location>
        <begin position="6"/>
        <end position="22"/>
    </location>
</feature>